<name>A0A386Z7P1_9NOCA</name>
<reference evidence="1 2" key="1">
    <citation type="submission" date="2018-09" db="EMBL/GenBank/DDBJ databases">
        <title>Nocardia yunnanensis sp. nov., an actinomycete isolated from a soil sample.</title>
        <authorList>
            <person name="Zhang J."/>
        </authorList>
    </citation>
    <scope>NUCLEOTIDE SEQUENCE [LARGE SCALE GENOMIC DNA]</scope>
    <source>
        <strain evidence="1 2">CFHS0054</strain>
    </source>
</reference>
<organism evidence="1 2">
    <name type="scientific">Nocardia yunnanensis</name>
    <dbReference type="NCBI Taxonomy" id="2382165"/>
    <lineage>
        <taxon>Bacteria</taxon>
        <taxon>Bacillati</taxon>
        <taxon>Actinomycetota</taxon>
        <taxon>Actinomycetes</taxon>
        <taxon>Mycobacteriales</taxon>
        <taxon>Nocardiaceae</taxon>
        <taxon>Nocardia</taxon>
    </lineage>
</organism>
<dbReference type="RefSeq" id="WP_120734590.1">
    <property type="nucleotide sequence ID" value="NZ_CP032568.1"/>
</dbReference>
<protein>
    <submittedName>
        <fullName evidence="1">DUF3052 domain-containing protein</fullName>
    </submittedName>
</protein>
<proteinExistence type="predicted"/>
<gene>
    <name evidence="1" type="ORF">D7D52_00725</name>
</gene>
<dbReference type="AlphaFoldDB" id="A0A386Z7P1"/>
<evidence type="ECO:0000313" key="1">
    <source>
        <dbReference type="EMBL" id="AYF72645.1"/>
    </source>
</evidence>
<keyword evidence="2" id="KW-1185">Reference proteome</keyword>
<dbReference type="EMBL" id="CP032568">
    <property type="protein sequence ID" value="AYF72645.1"/>
    <property type="molecule type" value="Genomic_DNA"/>
</dbReference>
<dbReference type="KEGG" id="nyu:D7D52_00725"/>
<sequence length="133" mass="14179">MTGYSGTPLPRKLGIKPESRVLLSGAPTGFTLGELPPGAEVHARAGTGAYDVIVGFCPDAATMTRRFPQWRKRLAATGGLWVAWPKRSSGVPTDLGDTAVREFGLGQGLVDNKVAALDDTWSALRFVVRVADR</sequence>
<dbReference type="OrthoDB" id="9800461at2"/>
<dbReference type="Proteomes" id="UP000267164">
    <property type="component" value="Chromosome"/>
</dbReference>
<evidence type="ECO:0000313" key="2">
    <source>
        <dbReference type="Proteomes" id="UP000267164"/>
    </source>
</evidence>
<accession>A0A386Z7P1</accession>